<name>A0ABQ5F378_9ASTR</name>
<feature type="region of interest" description="Disordered" evidence="1">
    <location>
        <begin position="92"/>
        <end position="132"/>
    </location>
</feature>
<accession>A0ABQ5F378</accession>
<evidence type="ECO:0000313" key="3">
    <source>
        <dbReference type="Proteomes" id="UP001151760"/>
    </source>
</evidence>
<comment type="caution">
    <text evidence="2">The sequence shown here is derived from an EMBL/GenBank/DDBJ whole genome shotgun (WGS) entry which is preliminary data.</text>
</comment>
<reference evidence="2" key="2">
    <citation type="submission" date="2022-01" db="EMBL/GenBank/DDBJ databases">
        <authorList>
            <person name="Yamashiro T."/>
            <person name="Shiraishi A."/>
            <person name="Satake H."/>
            <person name="Nakayama K."/>
        </authorList>
    </citation>
    <scope>NUCLEOTIDE SEQUENCE</scope>
</reference>
<gene>
    <name evidence="2" type="ORF">Tco_0992543</name>
</gene>
<feature type="region of interest" description="Disordered" evidence="1">
    <location>
        <begin position="173"/>
        <end position="194"/>
    </location>
</feature>
<keyword evidence="3" id="KW-1185">Reference proteome</keyword>
<proteinExistence type="predicted"/>
<sequence length="194" mass="21859">MYYPRFTKVIIHHFLIQDKTLSWRNKIGMYTSKDDYLINTLRFVSRKEPSQIYGAVLLDCLTSPEMKESKAYKAYLIYATGAVPPKIARKFKKASPSKKDSVPVQADEKPVQKGKRVKRSAKKSSTTPATGIVIRETPVKTKSIGKEKVDVPRVKGIELLSEVALAKKAQLKEVRKKSLRDFHRTHPNGSGSVA</sequence>
<dbReference type="EMBL" id="BQNB010016935">
    <property type="protein sequence ID" value="GJT57489.1"/>
    <property type="molecule type" value="Genomic_DNA"/>
</dbReference>
<evidence type="ECO:0000313" key="2">
    <source>
        <dbReference type="EMBL" id="GJT57489.1"/>
    </source>
</evidence>
<protein>
    <submittedName>
        <fullName evidence="2">Uncharacterized protein</fullName>
    </submittedName>
</protein>
<reference evidence="2" key="1">
    <citation type="journal article" date="2022" name="Int. J. Mol. Sci.">
        <title>Draft Genome of Tanacetum Coccineum: Genomic Comparison of Closely Related Tanacetum-Family Plants.</title>
        <authorList>
            <person name="Yamashiro T."/>
            <person name="Shiraishi A."/>
            <person name="Nakayama K."/>
            <person name="Satake H."/>
        </authorList>
    </citation>
    <scope>NUCLEOTIDE SEQUENCE</scope>
</reference>
<feature type="compositionally biased region" description="Basic and acidic residues" evidence="1">
    <location>
        <begin position="97"/>
        <end position="111"/>
    </location>
</feature>
<organism evidence="2 3">
    <name type="scientific">Tanacetum coccineum</name>
    <dbReference type="NCBI Taxonomy" id="301880"/>
    <lineage>
        <taxon>Eukaryota</taxon>
        <taxon>Viridiplantae</taxon>
        <taxon>Streptophyta</taxon>
        <taxon>Embryophyta</taxon>
        <taxon>Tracheophyta</taxon>
        <taxon>Spermatophyta</taxon>
        <taxon>Magnoliopsida</taxon>
        <taxon>eudicotyledons</taxon>
        <taxon>Gunneridae</taxon>
        <taxon>Pentapetalae</taxon>
        <taxon>asterids</taxon>
        <taxon>campanulids</taxon>
        <taxon>Asterales</taxon>
        <taxon>Asteraceae</taxon>
        <taxon>Asteroideae</taxon>
        <taxon>Anthemideae</taxon>
        <taxon>Anthemidinae</taxon>
        <taxon>Tanacetum</taxon>
    </lineage>
</organism>
<evidence type="ECO:0000256" key="1">
    <source>
        <dbReference type="SAM" id="MobiDB-lite"/>
    </source>
</evidence>
<feature type="compositionally biased region" description="Basic residues" evidence="1">
    <location>
        <begin position="112"/>
        <end position="122"/>
    </location>
</feature>
<dbReference type="Proteomes" id="UP001151760">
    <property type="component" value="Unassembled WGS sequence"/>
</dbReference>